<dbReference type="EMBL" id="VFWZ01000002">
    <property type="protein sequence ID" value="TPN86980.1"/>
    <property type="molecule type" value="Genomic_DNA"/>
</dbReference>
<sequence>MNQKKVIVFICFVLITSTLTYCLQSKNNNTLNRHLGSKNAHNIELTLSRGAFHGDAFQLIGNELTHLTNKPENIKINSEYDKNSTVILSDSIINSLVQEINEDHILELDTLYKSNFSCNSMLRVNIKIDTIEKTIFCEDYIRGCPDKLSDLETKLIRLHGKNLKRIYLPG</sequence>
<dbReference type="RefSeq" id="WP_140590858.1">
    <property type="nucleotide sequence ID" value="NZ_VFWZ01000002.1"/>
</dbReference>
<dbReference type="AlphaFoldDB" id="A0A504JKG9"/>
<dbReference type="OrthoDB" id="1163957at2"/>
<protein>
    <submittedName>
        <fullName evidence="1">Uncharacterized protein</fullName>
    </submittedName>
</protein>
<reference evidence="1 2" key="1">
    <citation type="submission" date="2019-06" db="EMBL/GenBank/DDBJ databases">
        <authorList>
            <person name="Meng X."/>
        </authorList>
    </citation>
    <scope>NUCLEOTIDE SEQUENCE [LARGE SCALE GENOMIC DNA]</scope>
    <source>
        <strain evidence="1 2">M625</strain>
    </source>
</reference>
<organism evidence="1 2">
    <name type="scientific">Aquimarina algicola</name>
    <dbReference type="NCBI Taxonomy" id="2589995"/>
    <lineage>
        <taxon>Bacteria</taxon>
        <taxon>Pseudomonadati</taxon>
        <taxon>Bacteroidota</taxon>
        <taxon>Flavobacteriia</taxon>
        <taxon>Flavobacteriales</taxon>
        <taxon>Flavobacteriaceae</taxon>
        <taxon>Aquimarina</taxon>
    </lineage>
</organism>
<evidence type="ECO:0000313" key="1">
    <source>
        <dbReference type="EMBL" id="TPN86980.1"/>
    </source>
</evidence>
<evidence type="ECO:0000313" key="2">
    <source>
        <dbReference type="Proteomes" id="UP000315540"/>
    </source>
</evidence>
<accession>A0A504JKG9</accession>
<comment type="caution">
    <text evidence="1">The sequence shown here is derived from an EMBL/GenBank/DDBJ whole genome shotgun (WGS) entry which is preliminary data.</text>
</comment>
<dbReference type="Proteomes" id="UP000315540">
    <property type="component" value="Unassembled WGS sequence"/>
</dbReference>
<proteinExistence type="predicted"/>
<name>A0A504JKG9_9FLAO</name>
<gene>
    <name evidence="1" type="ORF">FHK87_05140</name>
</gene>
<keyword evidence="2" id="KW-1185">Reference proteome</keyword>